<evidence type="ECO:0000313" key="3">
    <source>
        <dbReference type="Proteomes" id="UP000272560"/>
    </source>
</evidence>
<dbReference type="Proteomes" id="UP000272560">
    <property type="component" value="Unassembled WGS sequence"/>
</dbReference>
<evidence type="ECO:0000256" key="1">
    <source>
        <dbReference type="SAM" id="Coils"/>
    </source>
</evidence>
<organism evidence="2 3">
    <name type="scientific">Arthrobacter cheniae</name>
    <dbReference type="NCBI Taxonomy" id="1258888"/>
    <lineage>
        <taxon>Bacteria</taxon>
        <taxon>Bacillati</taxon>
        <taxon>Actinomycetota</taxon>
        <taxon>Actinomycetes</taxon>
        <taxon>Micrococcales</taxon>
        <taxon>Micrococcaceae</taxon>
        <taxon>Arthrobacter</taxon>
    </lineage>
</organism>
<reference evidence="2 3" key="1">
    <citation type="submission" date="2018-09" db="EMBL/GenBank/DDBJ databases">
        <title>Novel species of Arthrobacter.</title>
        <authorList>
            <person name="Liu Q."/>
            <person name="Xin Y.-H."/>
        </authorList>
    </citation>
    <scope>NUCLEOTIDE SEQUENCE [LARGE SCALE GENOMIC DNA]</scope>
    <source>
        <strain evidence="2 3">Hz2</strain>
    </source>
</reference>
<dbReference type="EMBL" id="QZVT01000021">
    <property type="protein sequence ID" value="RJT74353.1"/>
    <property type="molecule type" value="Genomic_DNA"/>
</dbReference>
<keyword evidence="3" id="KW-1185">Reference proteome</keyword>
<comment type="caution">
    <text evidence="2">The sequence shown here is derived from an EMBL/GenBank/DDBJ whole genome shotgun (WGS) entry which is preliminary data.</text>
</comment>
<dbReference type="RefSeq" id="WP_120150829.1">
    <property type="nucleotide sequence ID" value="NZ_QZVT01000021.1"/>
</dbReference>
<name>A0A3A5M928_9MICC</name>
<sequence length="255" mass="28186">MDDRLGHDHHQLTIVTRDNVLEAFGSTVARYIPDYPEYIRATVRGRGASLSRLPCQCIGKHNAGNVMTTERKDFENTVTETTQTLSEYKKQLRGLLAAARAGEDVDPREVAAAREGVELEKLRAEGEAERLAEADARAEVERLAARSGPVNEELTASQARLQRKYTTALKALEDLLEAVDRHNASVAAGAGKTGVEIVTERYTSHAIIGGTRHEFWRPQIYLLNMLHGIGKRWPVGRGTPFRMELPPAVQGGPRP</sequence>
<keyword evidence="1" id="KW-0175">Coiled coil</keyword>
<evidence type="ECO:0000313" key="2">
    <source>
        <dbReference type="EMBL" id="RJT74353.1"/>
    </source>
</evidence>
<protein>
    <submittedName>
        <fullName evidence="2">Uncharacterized protein</fullName>
    </submittedName>
</protein>
<feature type="coiled-coil region" evidence="1">
    <location>
        <begin position="71"/>
        <end position="134"/>
    </location>
</feature>
<accession>A0A3A5M928</accession>
<gene>
    <name evidence="2" type="ORF">D6T63_18655</name>
</gene>
<dbReference type="AlphaFoldDB" id="A0A3A5M928"/>
<proteinExistence type="predicted"/>